<comment type="caution">
    <text evidence="2">The sequence shown here is derived from an EMBL/GenBank/DDBJ whole genome shotgun (WGS) entry which is preliminary data.</text>
</comment>
<dbReference type="PANTHER" id="PTHR43083">
    <property type="entry name" value="MANNAN POLYMERASE II"/>
    <property type="match status" value="1"/>
</dbReference>
<dbReference type="AlphaFoldDB" id="A0A1C7N0M7"/>
<dbReference type="FunCoup" id="A0A1C7N0M7">
    <property type="interactions" value="19"/>
</dbReference>
<dbReference type="OrthoDB" id="2405412at2759"/>
<proteinExistence type="inferred from homology"/>
<dbReference type="GO" id="GO:0000032">
    <property type="term" value="P:cell wall mannoprotein biosynthetic process"/>
    <property type="evidence" value="ECO:0007669"/>
    <property type="project" value="TreeGrafter"/>
</dbReference>
<dbReference type="InParanoid" id="A0A1C7N0M7"/>
<accession>A0A1C7N0M7</accession>
<comment type="similarity">
    <text evidence="1">Belongs to the ANP1/MMN9/VAN1 family.</text>
</comment>
<dbReference type="InterPro" id="IPR029044">
    <property type="entry name" value="Nucleotide-diphossugar_trans"/>
</dbReference>
<dbReference type="PANTHER" id="PTHR43083:SF6">
    <property type="entry name" value="MANNAN POLYMERASE COMPLEXES SUBUNIT MNN9"/>
    <property type="match status" value="1"/>
</dbReference>
<dbReference type="Proteomes" id="UP000093000">
    <property type="component" value="Unassembled WGS sequence"/>
</dbReference>
<keyword evidence="3" id="KW-1185">Reference proteome</keyword>
<evidence type="ECO:0000313" key="3">
    <source>
        <dbReference type="Proteomes" id="UP000093000"/>
    </source>
</evidence>
<dbReference type="SUPFAM" id="SSF53448">
    <property type="entry name" value="Nucleotide-diphospho-sugar transferases"/>
    <property type="match status" value="1"/>
</dbReference>
<dbReference type="InterPro" id="IPR052086">
    <property type="entry name" value="Mannan_Polymerase_Subunit"/>
</dbReference>
<name>A0A1C7N0M7_9FUNG</name>
<dbReference type="STRING" id="101091.A0A1C7N0M7"/>
<dbReference type="Gene3D" id="3.90.550.10">
    <property type="entry name" value="Spore Coat Polysaccharide Biosynthesis Protein SpsA, Chain A"/>
    <property type="match status" value="1"/>
</dbReference>
<dbReference type="Pfam" id="PF03452">
    <property type="entry name" value="Anp1"/>
    <property type="match status" value="1"/>
</dbReference>
<protein>
    <submittedName>
        <fullName evidence="2">Mannan polymerase II complex anp1 subunit</fullName>
    </submittedName>
</protein>
<evidence type="ECO:0000256" key="1">
    <source>
        <dbReference type="ARBA" id="ARBA00037964"/>
    </source>
</evidence>
<evidence type="ECO:0000313" key="2">
    <source>
        <dbReference type="EMBL" id="OBZ82623.1"/>
    </source>
</evidence>
<gene>
    <name evidence="2" type="primary">anp1_2</name>
    <name evidence="2" type="ORF">A0J61_09323</name>
</gene>
<dbReference type="GO" id="GO:0000009">
    <property type="term" value="F:alpha-1,6-mannosyltransferase activity"/>
    <property type="evidence" value="ECO:0007669"/>
    <property type="project" value="TreeGrafter"/>
</dbReference>
<reference evidence="2 3" key="1">
    <citation type="submission" date="2016-03" db="EMBL/GenBank/DDBJ databases">
        <title>Choanephora cucurbitarum.</title>
        <authorList>
            <person name="Min B."/>
            <person name="Park H."/>
            <person name="Park J.-H."/>
            <person name="Shin H.-D."/>
            <person name="Choi I.-G."/>
        </authorList>
    </citation>
    <scope>NUCLEOTIDE SEQUENCE [LARGE SCALE GENOMIC DNA]</scope>
    <source>
        <strain evidence="2 3">KUS-F28377</strain>
    </source>
</reference>
<dbReference type="EMBL" id="LUGH01000825">
    <property type="protein sequence ID" value="OBZ82623.1"/>
    <property type="molecule type" value="Genomic_DNA"/>
</dbReference>
<organism evidence="2 3">
    <name type="scientific">Choanephora cucurbitarum</name>
    <dbReference type="NCBI Taxonomy" id="101091"/>
    <lineage>
        <taxon>Eukaryota</taxon>
        <taxon>Fungi</taxon>
        <taxon>Fungi incertae sedis</taxon>
        <taxon>Mucoromycota</taxon>
        <taxon>Mucoromycotina</taxon>
        <taxon>Mucoromycetes</taxon>
        <taxon>Mucorales</taxon>
        <taxon>Mucorineae</taxon>
        <taxon>Choanephoraceae</taxon>
        <taxon>Choanephoroideae</taxon>
        <taxon>Choanephora</taxon>
    </lineage>
</organism>
<dbReference type="GO" id="GO:0006487">
    <property type="term" value="P:protein N-linked glycosylation"/>
    <property type="evidence" value="ECO:0007669"/>
    <property type="project" value="TreeGrafter"/>
</dbReference>
<sequence>MALTSADQRPLMSNRKPKYINLNKRPTEDQKVLILTPLKNAAPYLARYFQILQTLDYPKQLISLAFLVSDTTDRTLDELRTVADSLSDQYDSMDIFVKDFDFKLSEGNRHGYDVQPQRRAWMARSRNYLLTTALREEHDWVLWLDVDIVQFPKSILKDLQKLDVDVVVPNCLKETEDGSFWGYDQNNWQETEESIALQESLDPDVVLLQGYEQLETKRLAMVDMPTHGNPLDKVPLDGVGATFTLVKANVHREGVIFPPFPYKHQVETEGFAKMAKTMGFGVYGLPAYLIYHASNG</sequence>
<dbReference type="GO" id="GO:0000136">
    <property type="term" value="C:mannan polymerase complex"/>
    <property type="evidence" value="ECO:0007669"/>
    <property type="project" value="TreeGrafter"/>
</dbReference>